<feature type="compositionally biased region" description="Polar residues" evidence="5">
    <location>
        <begin position="557"/>
        <end position="572"/>
    </location>
</feature>
<evidence type="ECO:0000259" key="6">
    <source>
        <dbReference type="PROSITE" id="PS50023"/>
    </source>
</evidence>
<dbReference type="GO" id="GO:0005634">
    <property type="term" value="C:nucleus"/>
    <property type="evidence" value="ECO:0007669"/>
    <property type="project" value="TreeGrafter"/>
</dbReference>
<feature type="compositionally biased region" description="Polar residues" evidence="5">
    <location>
        <begin position="587"/>
        <end position="596"/>
    </location>
</feature>
<dbReference type="PANTHER" id="PTHR24219">
    <property type="entry name" value="LIM DOMAIN-CONTAINING PROTEIN JUB"/>
    <property type="match status" value="1"/>
</dbReference>
<dbReference type="PROSITE" id="PS00478">
    <property type="entry name" value="LIM_DOMAIN_1"/>
    <property type="match status" value="1"/>
</dbReference>
<dbReference type="PROSITE" id="PS50023">
    <property type="entry name" value="LIM_DOMAIN_2"/>
    <property type="match status" value="3"/>
</dbReference>
<dbReference type="EMBL" id="VXIV02002255">
    <property type="protein sequence ID" value="KAF6026546.1"/>
    <property type="molecule type" value="Genomic_DNA"/>
</dbReference>
<gene>
    <name evidence="7" type="ORF">EB796_015145</name>
</gene>
<dbReference type="AlphaFoldDB" id="A0A7J7JM82"/>
<dbReference type="GO" id="GO:0001666">
    <property type="term" value="P:response to hypoxia"/>
    <property type="evidence" value="ECO:0007669"/>
    <property type="project" value="TreeGrafter"/>
</dbReference>
<protein>
    <submittedName>
        <fullName evidence="7">WTIP</fullName>
    </submittedName>
</protein>
<keyword evidence="2 4" id="KW-0862">Zinc</keyword>
<proteinExistence type="predicted"/>
<feature type="domain" description="LIM zinc-binding" evidence="6">
    <location>
        <begin position="277"/>
        <end position="343"/>
    </location>
</feature>
<keyword evidence="1 4" id="KW-0479">Metal-binding</keyword>
<accession>A0A7J7JM82</accession>
<feature type="compositionally biased region" description="Low complexity" evidence="5">
    <location>
        <begin position="70"/>
        <end position="86"/>
    </location>
</feature>
<dbReference type="SUPFAM" id="SSF57716">
    <property type="entry name" value="Glucocorticoid receptor-like (DNA-binding domain)"/>
    <property type="match status" value="2"/>
</dbReference>
<dbReference type="GO" id="GO:0046872">
    <property type="term" value="F:metal ion binding"/>
    <property type="evidence" value="ECO:0007669"/>
    <property type="project" value="UniProtKB-KW"/>
</dbReference>
<dbReference type="Proteomes" id="UP000593567">
    <property type="component" value="Unassembled WGS sequence"/>
</dbReference>
<dbReference type="SMART" id="SM00132">
    <property type="entry name" value="LIM"/>
    <property type="match status" value="3"/>
</dbReference>
<feature type="region of interest" description="Disordered" evidence="5">
    <location>
        <begin position="468"/>
        <end position="544"/>
    </location>
</feature>
<comment type="caution">
    <text evidence="7">The sequence shown here is derived from an EMBL/GenBank/DDBJ whole genome shotgun (WGS) entry which is preliminary data.</text>
</comment>
<dbReference type="FunFam" id="2.10.110.10:FF:000037">
    <property type="entry name" value="LIM domain-containing protein 1"/>
    <property type="match status" value="1"/>
</dbReference>
<reference evidence="7" key="1">
    <citation type="submission" date="2020-06" db="EMBL/GenBank/DDBJ databases">
        <title>Draft genome of Bugula neritina, a colonial animal packing powerful symbionts and potential medicines.</title>
        <authorList>
            <person name="Rayko M."/>
        </authorList>
    </citation>
    <scope>NUCLEOTIDE SEQUENCE [LARGE SCALE GENOMIC DNA]</scope>
    <source>
        <strain evidence="7">Kwan_BN1</strain>
    </source>
</reference>
<feature type="compositionally biased region" description="Basic and acidic residues" evidence="5">
    <location>
        <begin position="87"/>
        <end position="96"/>
    </location>
</feature>
<dbReference type="GO" id="GO:0003714">
    <property type="term" value="F:transcription corepressor activity"/>
    <property type="evidence" value="ECO:0007669"/>
    <property type="project" value="TreeGrafter"/>
</dbReference>
<dbReference type="InterPro" id="IPR047172">
    <property type="entry name" value="Ajuba-like"/>
</dbReference>
<evidence type="ECO:0000256" key="3">
    <source>
        <dbReference type="ARBA" id="ARBA00023038"/>
    </source>
</evidence>
<dbReference type="Pfam" id="PF00412">
    <property type="entry name" value="LIM"/>
    <property type="match status" value="3"/>
</dbReference>
<organism evidence="7 8">
    <name type="scientific">Bugula neritina</name>
    <name type="common">Brown bryozoan</name>
    <name type="synonym">Sertularia neritina</name>
    <dbReference type="NCBI Taxonomy" id="10212"/>
    <lineage>
        <taxon>Eukaryota</taxon>
        <taxon>Metazoa</taxon>
        <taxon>Spiralia</taxon>
        <taxon>Lophotrochozoa</taxon>
        <taxon>Bryozoa</taxon>
        <taxon>Gymnolaemata</taxon>
        <taxon>Cheilostomatida</taxon>
        <taxon>Flustrina</taxon>
        <taxon>Buguloidea</taxon>
        <taxon>Bugulidae</taxon>
        <taxon>Bugula</taxon>
    </lineage>
</organism>
<evidence type="ECO:0000256" key="2">
    <source>
        <dbReference type="ARBA" id="ARBA00022833"/>
    </source>
</evidence>
<dbReference type="CDD" id="cd09438">
    <property type="entry name" value="LIM3_Ajuba_like"/>
    <property type="match status" value="1"/>
</dbReference>
<feature type="region of interest" description="Disordered" evidence="5">
    <location>
        <begin position="621"/>
        <end position="668"/>
    </location>
</feature>
<dbReference type="OrthoDB" id="25414at2759"/>
<dbReference type="GO" id="GO:0000932">
    <property type="term" value="C:P-body"/>
    <property type="evidence" value="ECO:0007669"/>
    <property type="project" value="TreeGrafter"/>
</dbReference>
<evidence type="ECO:0000256" key="1">
    <source>
        <dbReference type="ARBA" id="ARBA00022723"/>
    </source>
</evidence>
<evidence type="ECO:0000313" key="7">
    <source>
        <dbReference type="EMBL" id="KAF6026546.1"/>
    </source>
</evidence>
<dbReference type="GO" id="GO:0005667">
    <property type="term" value="C:transcription regulator complex"/>
    <property type="evidence" value="ECO:0007669"/>
    <property type="project" value="TreeGrafter"/>
</dbReference>
<feature type="region of interest" description="Disordered" evidence="5">
    <location>
        <begin position="64"/>
        <end position="131"/>
    </location>
</feature>
<dbReference type="Gene3D" id="2.10.110.10">
    <property type="entry name" value="Cysteine Rich Protein"/>
    <property type="match status" value="3"/>
</dbReference>
<feature type="compositionally biased region" description="Polar residues" evidence="5">
    <location>
        <begin position="492"/>
        <end position="505"/>
    </location>
</feature>
<evidence type="ECO:0000256" key="5">
    <source>
        <dbReference type="SAM" id="MobiDB-lite"/>
    </source>
</evidence>
<evidence type="ECO:0000313" key="8">
    <source>
        <dbReference type="Proteomes" id="UP000593567"/>
    </source>
</evidence>
<feature type="region of interest" description="Disordered" evidence="5">
    <location>
        <begin position="557"/>
        <end position="596"/>
    </location>
</feature>
<keyword evidence="3 4" id="KW-0440">LIM domain</keyword>
<feature type="compositionally biased region" description="Low complexity" evidence="5">
    <location>
        <begin position="346"/>
        <end position="368"/>
    </location>
</feature>
<evidence type="ECO:0000256" key="4">
    <source>
        <dbReference type="PROSITE-ProRule" id="PRU00125"/>
    </source>
</evidence>
<dbReference type="GO" id="GO:0005912">
    <property type="term" value="C:adherens junction"/>
    <property type="evidence" value="ECO:0007669"/>
    <property type="project" value="TreeGrafter"/>
</dbReference>
<dbReference type="PANTHER" id="PTHR24219:SF4">
    <property type="entry name" value="LIM DOMAIN-CONTAINING PROTEIN JUB"/>
    <property type="match status" value="1"/>
</dbReference>
<dbReference type="GO" id="GO:0035331">
    <property type="term" value="P:negative regulation of hippo signaling"/>
    <property type="evidence" value="ECO:0007669"/>
    <property type="project" value="TreeGrafter"/>
</dbReference>
<dbReference type="CDD" id="cd09355">
    <property type="entry name" value="LIM2_Ajuba_like"/>
    <property type="match status" value="1"/>
</dbReference>
<feature type="compositionally biased region" description="Basic residues" evidence="5">
    <location>
        <begin position="658"/>
        <end position="668"/>
    </location>
</feature>
<dbReference type="InterPro" id="IPR001781">
    <property type="entry name" value="Znf_LIM"/>
</dbReference>
<sequence>MISNSGIPPYNRFDKIPQHALQVGISTNSRDQFYTSPPTHTTLANKQQYTTGCYHTAKFNSAGSRNSVASTISTTSSEKSSSGTTSHDFEGGDLHARSPCTEKCAPPLHSRKHNVPEEDSKRRAQLPKKSPAAQKCAAELLKSEKSTLGNCFGCKKLINKVEEACQAMGQNYHNSCFTCNSCGRSLREKPFFVVEGRVYCEEDYMYSGFQQNIDKCHKCGHLIMDMILQALGRSFHPGCFRCTECSMGLDGVPFTIDLNENVYCIDDYHRRFAPKCAACGNIIIPINGSDETVRVVALDKDYHVDCYHCEKCKTQLTDESDKRCYPIGDHLLCYGCHIEIRSASLPSPSASSTSSEHSSSYSIHGRSSPALQNGHMTRKPVSHNTIPKEVVPSTRSSKGYSKLHNDTSSWKMNSQSHNSSPNQRLHEKVMQHMASNKDFKLKSMPNYCDTVKRLSQTLPEAPRFKSVVTHAPKPPTLSHTTREFKQYPVNPSPSVQPQRPKSSSPVEAEGQLIAPRSVPVDHAVPQTSLRRMQGTRRRSIPFTDMIMQKKIAESLQKSLSNARKSTSPSSPTENRRSPSPMPHTARHSLSATTKSHSPYMPMWQAREMAASVNKLPVAVAQEPVQSQELPPRLVSRREPKPSESPDAESSDKPPGRPPRFKFLHVTKI</sequence>
<name>A0A7J7JM82_BUGNE</name>
<feature type="domain" description="LIM zinc-binding" evidence="6">
    <location>
        <begin position="149"/>
        <end position="210"/>
    </location>
</feature>
<feature type="domain" description="LIM zinc-binding" evidence="6">
    <location>
        <begin position="214"/>
        <end position="274"/>
    </location>
</feature>
<keyword evidence="8" id="KW-1185">Reference proteome</keyword>
<dbReference type="InterPro" id="IPR047247">
    <property type="entry name" value="Ajuba-like_LIM2"/>
</dbReference>
<dbReference type="GO" id="GO:0007010">
    <property type="term" value="P:cytoskeleton organization"/>
    <property type="evidence" value="ECO:0007669"/>
    <property type="project" value="TreeGrafter"/>
</dbReference>
<feature type="compositionally biased region" description="Polar residues" evidence="5">
    <location>
        <begin position="406"/>
        <end position="423"/>
    </location>
</feature>
<dbReference type="InterPro" id="IPR047248">
    <property type="entry name" value="Ajuba-like_LIM3"/>
</dbReference>
<feature type="compositionally biased region" description="Basic and acidic residues" evidence="5">
    <location>
        <begin position="635"/>
        <end position="654"/>
    </location>
</feature>
<feature type="region of interest" description="Disordered" evidence="5">
    <location>
        <begin position="346"/>
        <end position="423"/>
    </location>
</feature>